<feature type="signal peptide" evidence="1">
    <location>
        <begin position="1"/>
        <end position="24"/>
    </location>
</feature>
<evidence type="ECO:0000313" key="3">
    <source>
        <dbReference type="Proteomes" id="UP000095594"/>
    </source>
</evidence>
<organism evidence="2 3">
    <name type="scientific">Clostridium disporicum</name>
    <dbReference type="NCBI Taxonomy" id="84024"/>
    <lineage>
        <taxon>Bacteria</taxon>
        <taxon>Bacillati</taxon>
        <taxon>Bacillota</taxon>
        <taxon>Clostridia</taxon>
        <taxon>Eubacteriales</taxon>
        <taxon>Clostridiaceae</taxon>
        <taxon>Clostridium</taxon>
    </lineage>
</organism>
<dbReference type="PROSITE" id="PS51257">
    <property type="entry name" value="PROKAR_LIPOPROTEIN"/>
    <property type="match status" value="1"/>
</dbReference>
<dbReference type="OrthoDB" id="1913328at2"/>
<dbReference type="Proteomes" id="UP000095594">
    <property type="component" value="Unassembled WGS sequence"/>
</dbReference>
<evidence type="ECO:0000256" key="1">
    <source>
        <dbReference type="SAM" id="SignalP"/>
    </source>
</evidence>
<evidence type="ECO:0000313" key="2">
    <source>
        <dbReference type="EMBL" id="CUO89961.1"/>
    </source>
</evidence>
<gene>
    <name evidence="2" type="ORF">ERS852471_02555</name>
</gene>
<sequence>MKIKRSILCFIIAAIAVLSVGCSSRDNDDKDLSSSIADALNQQNGTSSNFFWENGMTDDTIAIIVNRYTEEQYKSLGETTKVVLQDESNEKFLIVSAEDNTNVEIWSVDYENDKFVEKELECEMTAIKKNTVVEVQASRSEGTPTYKIKFSNSKGELEYYLTENLKDGNPNIEYLTIDIQSDSNDENKTELENNEASNKLTIGMFIPNGEYEIKYEASDLVSNNDYIIGNGSAYQVVGTNGKGPYVNVYEVKENGLYRVFTGDLTEDEMANIETINYLDKRDNTEEILLLNEPIAVGTRWEDKEIVEVGENLKLGELSLEGAYVKTWEKETINDIEYVKVYYYSEGLGCVQHRVLEGETVVEYSIATEIIKK</sequence>
<dbReference type="AlphaFoldDB" id="A0A174IU30"/>
<protein>
    <recommendedName>
        <fullName evidence="4">Lipoprotein</fullName>
    </recommendedName>
</protein>
<feature type="chain" id="PRO_5038894068" description="Lipoprotein" evidence="1">
    <location>
        <begin position="25"/>
        <end position="372"/>
    </location>
</feature>
<name>A0A174IU30_9CLOT</name>
<dbReference type="EMBL" id="CYZX01000019">
    <property type="protein sequence ID" value="CUO89961.1"/>
    <property type="molecule type" value="Genomic_DNA"/>
</dbReference>
<dbReference type="RefSeq" id="WP_055267124.1">
    <property type="nucleotide sequence ID" value="NZ_CABIXQ010000019.1"/>
</dbReference>
<reference evidence="2 3" key="1">
    <citation type="submission" date="2015-09" db="EMBL/GenBank/DDBJ databases">
        <authorList>
            <consortium name="Pathogen Informatics"/>
        </authorList>
    </citation>
    <scope>NUCLEOTIDE SEQUENCE [LARGE SCALE GENOMIC DNA]</scope>
    <source>
        <strain evidence="2 3">2789STDY5834856</strain>
    </source>
</reference>
<proteinExistence type="predicted"/>
<evidence type="ECO:0008006" key="4">
    <source>
        <dbReference type="Google" id="ProtNLM"/>
    </source>
</evidence>
<keyword evidence="1" id="KW-0732">Signal</keyword>
<accession>A0A174IU30</accession>